<dbReference type="InterPro" id="IPR011990">
    <property type="entry name" value="TPR-like_helical_dom_sf"/>
</dbReference>
<keyword evidence="1" id="KW-0677">Repeat</keyword>
<evidence type="ECO:0000256" key="3">
    <source>
        <dbReference type="PROSITE-ProRule" id="PRU00339"/>
    </source>
</evidence>
<dbReference type="PRINTS" id="PR00364">
    <property type="entry name" value="DISEASERSIST"/>
</dbReference>
<dbReference type="GO" id="GO:0043531">
    <property type="term" value="F:ADP binding"/>
    <property type="evidence" value="ECO:0007669"/>
    <property type="project" value="InterPro"/>
</dbReference>
<dbReference type="SMART" id="SM00028">
    <property type="entry name" value="TPR"/>
    <property type="match status" value="5"/>
</dbReference>
<feature type="compositionally biased region" description="Basic and acidic residues" evidence="4">
    <location>
        <begin position="1053"/>
        <end position="1063"/>
    </location>
</feature>
<evidence type="ECO:0000313" key="5">
    <source>
        <dbReference type="EMBL" id="CAH3143708.1"/>
    </source>
</evidence>
<sequence>MSIVKPKMASQEPTPQAPSATLGEISPHFDELLRDVTDALTAEELKDVVASIKNTLEVNSQAKTDQDLYSHLRLFATQKILSEENLTLLERFVACKSSKKEGITKRIEKFKKNHLQSGEPKISGQAIKGRDLDLNLIMAKLTGAKEIVNLYGSGGVGKTTLGKEISLRWPGQSIFVDMREVAEMKDVYFQIMMALDTKRTVLTYDENPVINQLRKLRKESPDDVLLLLDNVDQFSGGNGDLLKTLNDKMVKLLQTLIKDKDRNAKDDEGIARLKVALISRTRFQGLTPCESDCYEVKALEKGFSQELILQKAGELSVLQMGKIEKIVDMCKGYPLLLNGMAATLRQKIAAGEKFLRMVEDELTTSETDEGETFLSPVQNQQEREAWQSLSKEIGEGKLSCLRKMFFFLPTINLRSSAVALSLFCYPFSEEAAASVLGVESSEAVIVLEGLRSSEVLSVDPDVKELLYDIHPLMRSFLRSIGNTGSPVFRKAYDAAKDRFRELYFSKMISIAALLDKDYVSAFEYFDHDKLNFEFALNLPFKADNFHGLKEHHERAMIYYLFEAMLENKQRRKIFKSWTEATEEDGREGSIFRMEVRSHEAMQALEIYGWKRATEILKLAEESSLKVDKEIKNQDPYKFAFATYLYVKGEISYKKGSVQEALRSLRFSLDLMEDLVGNHTSTTKCLNAIGNCYNELRNFHDAMKFYTRAYEMRKALSASNNHLDLPFFIGQRGTVYEMQKEYDKAITCYEEALKLSKQLKRSGILRLALYHRNIANAYAWKNEFEKAYKSAMDALEIRRDILGDHPDTARSAFQVGQICRNLDQLGEAEEFLEEAWRIEKSLEMGNHSAVRDRIVQSYEKVLENGRLNEFQKEALEFYERLWQEDKEFSYAKKSIIDQIIERLNGSEDQKMISKYTKEALEFYVMAWNSPDLQQLPRNQREEILQIILYLSKVLREKELHKKFQGEKFEFFEKQWEERTVMSAQDQKDILCTLQGLATQLGDEGKSEKYQKLYEECEKGKNSQPSMQLKIVPGSASKPSSISYGVDHPAAIPEKSAREEEHSIRGENTSIVFQKKREKTYTESKHTAVSTVEESSADRQLPAKQKEEETAVHTASDLLKEKDLSTSQGDFPNNPKDIQGRENSKRGSGIITSKGGKVTANDVQLLCPSGAVDNPVSVKITLEDPERYYGLVVQRGLENDIIFGAPVINLLPNGHLFKKPITLTSKVKISQRGSNFHDVLVLHGTEAKDGTISWRDITQNTTINVPEDAVVTNLDRFSKIAYLLTLTRMSAKEIVSRLNLMPFKYSVSAFFRKSPTELALAFMSEDIFHEPCYKEHESSAFVQLKNDGYQLLSARSSGEHSEKSIYNCEQLQISVDLAEDYQVRGKQTACVTVETPVWWSTGEKIKFPLRAINDHGILSGRIKVQGQYGHFKECQFTEEDLLGYVKRLLGVEEEIFNLIPVLAQKLQIPDADVVSKDVVQHWEDEDVQLEILLQPWIGTESANAMANLKTLLSDLKEEDYKVTKRGQMHIRNLRELAAKIAELQVHDASLMKFFIGKIQTLCKAMVRDCCIQVENSSKDIDRASSSDNCAKHLELRQKITKRTAIKYQRLISLNDESVVKMFTEIVPDLIQDVKAIFCVNIIPPALNGLRGIDEKTLEPMESNVRESQENNKIRKLVCHVCKIVEKLCEINCNSNNPPERIRKLGQSLAILPMLDLLQSFFLECAEEIRLHKRLELLSVCIRDIMSDEIEVDEAIMRDFFDLSASLIQFARFDPARMVTFELSDSNDSSVQYRRGSLTYIKESDTYYQEFFVEKETGQDLLLNAVATINVEGRVLKIGTGAFKSIIILPASVEETFDQCCTSFSSIATVRVRKLKDQNSSNIRVILSSTVEKILSGLLAALKQELKDEVDWKGSEVVPCKLTMSTPATEPPKTSVYLRLVYKWKSAALCLESQDFFTDAPLNTDSTCGMGVLIDGQAALASFTEHNIVQFSAEQRSQIQVPLQIKIEHHQHVHQVQNIQDVNITTECCAVGDQASFSIQKPSTSPGALPPGPSTATQRSITDSSQYIGTNSSGE</sequence>
<feature type="region of interest" description="Disordered" evidence="4">
    <location>
        <begin position="2037"/>
        <end position="2072"/>
    </location>
</feature>
<dbReference type="Pfam" id="PF07719">
    <property type="entry name" value="TPR_2"/>
    <property type="match status" value="1"/>
</dbReference>
<dbReference type="PANTHER" id="PTHR45641">
    <property type="entry name" value="TETRATRICOPEPTIDE REPEAT PROTEIN (AFU_ORTHOLOGUE AFUA_6G03870)"/>
    <property type="match status" value="1"/>
</dbReference>
<accession>A0AAU9XBT5</accession>
<dbReference type="PANTHER" id="PTHR45641:SF1">
    <property type="entry name" value="AAA+ ATPASE DOMAIN-CONTAINING PROTEIN"/>
    <property type="match status" value="1"/>
</dbReference>
<feature type="repeat" description="TPR" evidence="3">
    <location>
        <begin position="682"/>
        <end position="715"/>
    </location>
</feature>
<dbReference type="Gene3D" id="3.40.50.300">
    <property type="entry name" value="P-loop containing nucleotide triphosphate hydrolases"/>
    <property type="match status" value="1"/>
</dbReference>
<reference evidence="5 6" key="1">
    <citation type="submission" date="2022-05" db="EMBL/GenBank/DDBJ databases">
        <authorList>
            <consortium name="Genoscope - CEA"/>
            <person name="William W."/>
        </authorList>
    </citation>
    <scope>NUCLEOTIDE SEQUENCE [LARGE SCALE GENOMIC DNA]</scope>
</reference>
<dbReference type="PROSITE" id="PS50005">
    <property type="entry name" value="TPR"/>
    <property type="match status" value="2"/>
</dbReference>
<protein>
    <submittedName>
        <fullName evidence="5">Uncharacterized protein</fullName>
    </submittedName>
</protein>
<dbReference type="Pfam" id="PF13424">
    <property type="entry name" value="TPR_12"/>
    <property type="match status" value="2"/>
</dbReference>
<feature type="region of interest" description="Disordered" evidence="4">
    <location>
        <begin position="1053"/>
        <end position="1152"/>
    </location>
</feature>
<dbReference type="InterPro" id="IPR027417">
    <property type="entry name" value="P-loop_NTPase"/>
</dbReference>
<evidence type="ECO:0000256" key="2">
    <source>
        <dbReference type="ARBA" id="ARBA00022803"/>
    </source>
</evidence>
<proteinExistence type="predicted"/>
<keyword evidence="6" id="KW-1185">Reference proteome</keyword>
<keyword evidence="2 3" id="KW-0802">TPR repeat</keyword>
<evidence type="ECO:0000256" key="1">
    <source>
        <dbReference type="ARBA" id="ARBA00022737"/>
    </source>
</evidence>
<dbReference type="InterPro" id="IPR019734">
    <property type="entry name" value="TPR_rpt"/>
</dbReference>
<comment type="caution">
    <text evidence="5">The sequence shown here is derived from an EMBL/GenBank/DDBJ whole genome shotgun (WGS) entry which is preliminary data.</text>
</comment>
<organism evidence="5 6">
    <name type="scientific">Pocillopora meandrina</name>
    <dbReference type="NCBI Taxonomy" id="46732"/>
    <lineage>
        <taxon>Eukaryota</taxon>
        <taxon>Metazoa</taxon>
        <taxon>Cnidaria</taxon>
        <taxon>Anthozoa</taxon>
        <taxon>Hexacorallia</taxon>
        <taxon>Scleractinia</taxon>
        <taxon>Astrocoeniina</taxon>
        <taxon>Pocilloporidae</taxon>
        <taxon>Pocillopora</taxon>
    </lineage>
</organism>
<dbReference type="InterPro" id="IPR013105">
    <property type="entry name" value="TPR_2"/>
</dbReference>
<dbReference type="Gene3D" id="2.60.220.30">
    <property type="match status" value="1"/>
</dbReference>
<feature type="compositionally biased region" description="Polar residues" evidence="4">
    <location>
        <begin position="2051"/>
        <end position="2072"/>
    </location>
</feature>
<feature type="region of interest" description="Disordered" evidence="4">
    <location>
        <begin position="1"/>
        <end position="23"/>
    </location>
</feature>
<evidence type="ECO:0000256" key="4">
    <source>
        <dbReference type="SAM" id="MobiDB-lite"/>
    </source>
</evidence>
<evidence type="ECO:0000313" key="6">
    <source>
        <dbReference type="Proteomes" id="UP001159428"/>
    </source>
</evidence>
<dbReference type="Proteomes" id="UP001159428">
    <property type="component" value="Unassembled WGS sequence"/>
</dbReference>
<dbReference type="SUPFAM" id="SSF48452">
    <property type="entry name" value="TPR-like"/>
    <property type="match status" value="1"/>
</dbReference>
<name>A0AAU9XBT5_9CNID</name>
<gene>
    <name evidence="5" type="ORF">PMEA_00020688</name>
</gene>
<feature type="repeat" description="TPR" evidence="3">
    <location>
        <begin position="725"/>
        <end position="758"/>
    </location>
</feature>
<dbReference type="EMBL" id="CALNXJ010000038">
    <property type="protein sequence ID" value="CAH3143708.1"/>
    <property type="molecule type" value="Genomic_DNA"/>
</dbReference>
<dbReference type="Gene3D" id="1.25.40.10">
    <property type="entry name" value="Tetratricopeptide repeat domain"/>
    <property type="match status" value="2"/>
</dbReference>
<dbReference type="SUPFAM" id="SSF52540">
    <property type="entry name" value="P-loop containing nucleoside triphosphate hydrolases"/>
    <property type="match status" value="1"/>
</dbReference>